<proteinExistence type="predicted"/>
<accession>A0A6I0FXT9</accession>
<organism evidence="1 2">
    <name type="scientific">Phocaeicola vulgatus</name>
    <name type="common">Bacteroides vulgatus</name>
    <dbReference type="NCBI Taxonomy" id="821"/>
    <lineage>
        <taxon>Bacteria</taxon>
        <taxon>Pseudomonadati</taxon>
        <taxon>Bacteroidota</taxon>
        <taxon>Bacteroidia</taxon>
        <taxon>Bacteroidales</taxon>
        <taxon>Bacteroidaceae</taxon>
        <taxon>Phocaeicola</taxon>
    </lineage>
</organism>
<dbReference type="AlphaFoldDB" id="A0A6I0FXT9"/>
<dbReference type="RefSeq" id="WP_172778339.1">
    <property type="nucleotide sequence ID" value="NZ_CAXTQT010000068.1"/>
</dbReference>
<comment type="caution">
    <text evidence="1">The sequence shown here is derived from an EMBL/GenBank/DDBJ whole genome shotgun (WGS) entry which is preliminary data.</text>
</comment>
<sequence>MEMPVPCSKCGEWVELNSTRESELNKGKMLCPECYSTDDSVKDKIEEIKDIQLMLDNNDPEVRGDRRGWKRNINKLKQEIIELGYDPEEYLY</sequence>
<gene>
    <name evidence="1" type="ORF">GAY01_15240</name>
</gene>
<protein>
    <submittedName>
        <fullName evidence="1">Uncharacterized protein</fullName>
    </submittedName>
</protein>
<name>A0A6I0FXT9_PHOVU</name>
<dbReference type="EMBL" id="WCZM01000023">
    <property type="protein sequence ID" value="KAB3567458.1"/>
    <property type="molecule type" value="Genomic_DNA"/>
</dbReference>
<evidence type="ECO:0000313" key="2">
    <source>
        <dbReference type="Proteomes" id="UP000433382"/>
    </source>
</evidence>
<reference evidence="1 2" key="1">
    <citation type="journal article" date="2019" name="Nat. Med.">
        <title>A library of human gut bacterial isolates paired with longitudinal multiomics data enables mechanistic microbiome research.</title>
        <authorList>
            <person name="Poyet M."/>
            <person name="Groussin M."/>
            <person name="Gibbons S.M."/>
            <person name="Avila-Pacheco J."/>
            <person name="Jiang X."/>
            <person name="Kearney S.M."/>
            <person name="Perrotta A.R."/>
            <person name="Berdy B."/>
            <person name="Zhao S."/>
            <person name="Lieberman T.D."/>
            <person name="Swanson P.K."/>
            <person name="Smith M."/>
            <person name="Roesemann S."/>
            <person name="Alexander J.E."/>
            <person name="Rich S.A."/>
            <person name="Livny J."/>
            <person name="Vlamakis H."/>
            <person name="Clish C."/>
            <person name="Bullock K."/>
            <person name="Deik A."/>
            <person name="Scott J."/>
            <person name="Pierce K.A."/>
            <person name="Xavier R.J."/>
            <person name="Alm E.J."/>
        </authorList>
    </citation>
    <scope>NUCLEOTIDE SEQUENCE [LARGE SCALE GENOMIC DNA]</scope>
    <source>
        <strain evidence="1 2">BIOML-A73</strain>
    </source>
</reference>
<dbReference type="Proteomes" id="UP000433382">
    <property type="component" value="Unassembled WGS sequence"/>
</dbReference>
<evidence type="ECO:0000313" key="1">
    <source>
        <dbReference type="EMBL" id="KAB3567458.1"/>
    </source>
</evidence>